<dbReference type="AlphaFoldDB" id="A0A839AKL4"/>
<gene>
    <name evidence="1" type="ORF">H3Z83_03785</name>
</gene>
<dbReference type="Proteomes" id="UP000563906">
    <property type="component" value="Unassembled WGS sequence"/>
</dbReference>
<evidence type="ECO:0000313" key="1">
    <source>
        <dbReference type="EMBL" id="MBA6155643.1"/>
    </source>
</evidence>
<comment type="caution">
    <text evidence="1">The sequence shown here is derived from an EMBL/GenBank/DDBJ whole genome shotgun (WGS) entry which is preliminary data.</text>
</comment>
<sequence length="70" mass="7357">MLENISSLGTVLCKTEQEIINGGGYGKVTCADGSSFSATAESMDSVVTGGDRWCRDRGGASNYLYVGELQ</sequence>
<reference evidence="1 2" key="1">
    <citation type="submission" date="2020-07" db="EMBL/GenBank/DDBJ databases">
        <title>Bacterium isolated from marine sediment.</title>
        <authorList>
            <person name="Shang D."/>
            <person name="Du Z.-J."/>
        </authorList>
    </citation>
    <scope>NUCLEOTIDE SEQUENCE [LARGE SCALE GENOMIC DNA]</scope>
    <source>
        <strain evidence="1 2">S7007</strain>
    </source>
</reference>
<dbReference type="RefSeq" id="WP_182124130.1">
    <property type="nucleotide sequence ID" value="NZ_JACGLS010000001.1"/>
</dbReference>
<evidence type="ECO:0000313" key="2">
    <source>
        <dbReference type="Proteomes" id="UP000563906"/>
    </source>
</evidence>
<keyword evidence="2" id="KW-1185">Reference proteome</keyword>
<organism evidence="1 2">
    <name type="scientific">Tenacibaculum pelagium</name>
    <dbReference type="NCBI Taxonomy" id="2759527"/>
    <lineage>
        <taxon>Bacteria</taxon>
        <taxon>Pseudomonadati</taxon>
        <taxon>Bacteroidota</taxon>
        <taxon>Flavobacteriia</taxon>
        <taxon>Flavobacteriales</taxon>
        <taxon>Flavobacteriaceae</taxon>
        <taxon>Tenacibaculum</taxon>
    </lineage>
</organism>
<name>A0A839AKL4_9FLAO</name>
<protein>
    <submittedName>
        <fullName evidence="1">Uncharacterized protein</fullName>
    </submittedName>
</protein>
<dbReference type="EMBL" id="JACGLS010000001">
    <property type="protein sequence ID" value="MBA6155643.1"/>
    <property type="molecule type" value="Genomic_DNA"/>
</dbReference>
<accession>A0A839AKL4</accession>
<proteinExistence type="predicted"/>